<dbReference type="AlphaFoldDB" id="A0A6L2M8K4"/>
<organism evidence="1">
    <name type="scientific">Tanacetum cinerariifolium</name>
    <name type="common">Dalmatian daisy</name>
    <name type="synonym">Chrysanthemum cinerariifolium</name>
    <dbReference type="NCBI Taxonomy" id="118510"/>
    <lineage>
        <taxon>Eukaryota</taxon>
        <taxon>Viridiplantae</taxon>
        <taxon>Streptophyta</taxon>
        <taxon>Embryophyta</taxon>
        <taxon>Tracheophyta</taxon>
        <taxon>Spermatophyta</taxon>
        <taxon>Magnoliopsida</taxon>
        <taxon>eudicotyledons</taxon>
        <taxon>Gunneridae</taxon>
        <taxon>Pentapetalae</taxon>
        <taxon>asterids</taxon>
        <taxon>campanulids</taxon>
        <taxon>Asterales</taxon>
        <taxon>Asteraceae</taxon>
        <taxon>Asteroideae</taxon>
        <taxon>Anthemideae</taxon>
        <taxon>Anthemidinae</taxon>
        <taxon>Tanacetum</taxon>
    </lineage>
</organism>
<evidence type="ECO:0000313" key="1">
    <source>
        <dbReference type="EMBL" id="GEU69789.1"/>
    </source>
</evidence>
<dbReference type="PANTHER" id="PTHR48466:SF2">
    <property type="entry name" value="OS10G0509000 PROTEIN"/>
    <property type="match status" value="1"/>
</dbReference>
<accession>A0A6L2M8K4</accession>
<protein>
    <submittedName>
        <fullName evidence="1">DNA mismatch repair protein MutS, core</fullName>
    </submittedName>
</protein>
<dbReference type="GO" id="GO:0140664">
    <property type="term" value="F:ATP-dependent DNA damage sensor activity"/>
    <property type="evidence" value="ECO:0007669"/>
    <property type="project" value="InterPro"/>
</dbReference>
<dbReference type="GO" id="GO:0005524">
    <property type="term" value="F:ATP binding"/>
    <property type="evidence" value="ECO:0007669"/>
    <property type="project" value="InterPro"/>
</dbReference>
<reference evidence="1" key="1">
    <citation type="journal article" date="2019" name="Sci. Rep.">
        <title>Draft genome of Tanacetum cinerariifolium, the natural source of mosquito coil.</title>
        <authorList>
            <person name="Yamashiro T."/>
            <person name="Shiraishi A."/>
            <person name="Satake H."/>
            <person name="Nakayama K."/>
        </authorList>
    </citation>
    <scope>NUCLEOTIDE SEQUENCE</scope>
</reference>
<dbReference type="GO" id="GO:0030983">
    <property type="term" value="F:mismatched DNA binding"/>
    <property type="evidence" value="ECO:0007669"/>
    <property type="project" value="InterPro"/>
</dbReference>
<dbReference type="EMBL" id="BKCJ010006000">
    <property type="protein sequence ID" value="GEU69789.1"/>
    <property type="molecule type" value="Genomic_DNA"/>
</dbReference>
<name>A0A6L2M8K4_TANCI</name>
<dbReference type="PANTHER" id="PTHR48466">
    <property type="entry name" value="OS10G0509000 PROTEIN-RELATED"/>
    <property type="match status" value="1"/>
</dbReference>
<sequence>MMKDILTILGQPKPSLMKIINFCIQSTEKLIVIQDMEKLKQKLHEHIHEARYHLKLVREPHRNLVVSKRRIREHATSQRYRKIQGISDGEGVACSLLHKKVRRRYAFPVLDNKADDIPLHPKMAFFSSQSTPKESDTAMASESNFKNWQLDLC</sequence>
<comment type="caution">
    <text evidence="1">The sequence shown here is derived from an EMBL/GenBank/DDBJ whole genome shotgun (WGS) entry which is preliminary data.</text>
</comment>
<dbReference type="InterPro" id="IPR045076">
    <property type="entry name" value="MutS"/>
</dbReference>
<gene>
    <name evidence="1" type="ORF">Tci_041767</name>
</gene>
<proteinExistence type="predicted"/>
<dbReference type="GO" id="GO:0006298">
    <property type="term" value="P:mismatch repair"/>
    <property type="evidence" value="ECO:0007669"/>
    <property type="project" value="InterPro"/>
</dbReference>